<evidence type="ECO:0000256" key="2">
    <source>
        <dbReference type="ARBA" id="ARBA00023015"/>
    </source>
</evidence>
<dbReference type="Gene3D" id="3.40.50.2300">
    <property type="match status" value="1"/>
</dbReference>
<evidence type="ECO:0000313" key="10">
    <source>
        <dbReference type="EMBL" id="GFZ30363.1"/>
    </source>
</evidence>
<keyword evidence="6" id="KW-0597">Phosphoprotein</keyword>
<dbReference type="SMART" id="SM00448">
    <property type="entry name" value="REC"/>
    <property type="match status" value="1"/>
</dbReference>
<comment type="function">
    <text evidence="5">May play the central regulatory role in sporulation. It may be an element of the effector pathway responsible for the activation of sporulation genes in response to nutritional stress. Spo0A may act in concert with spo0H (a sigma factor) to control the expression of some genes that are critical to the sporulation process.</text>
</comment>
<dbReference type="InterPro" id="IPR039420">
    <property type="entry name" value="WalR-like"/>
</dbReference>
<accession>A0ABQ1E776</accession>
<dbReference type="EMBL" id="BMBA01000001">
    <property type="protein sequence ID" value="GFZ30363.1"/>
    <property type="molecule type" value="Genomic_DNA"/>
</dbReference>
<evidence type="ECO:0000256" key="6">
    <source>
        <dbReference type="PROSITE-ProRule" id="PRU00169"/>
    </source>
</evidence>
<keyword evidence="2" id="KW-0805">Transcription regulation</keyword>
<dbReference type="SMART" id="SM00862">
    <property type="entry name" value="Trans_reg_C"/>
    <property type="match status" value="1"/>
</dbReference>
<dbReference type="RefSeq" id="WP_206868334.1">
    <property type="nucleotide sequence ID" value="NZ_BMBA01000001.1"/>
</dbReference>
<evidence type="ECO:0000256" key="4">
    <source>
        <dbReference type="ARBA" id="ARBA00023163"/>
    </source>
</evidence>
<dbReference type="InterPro" id="IPR036388">
    <property type="entry name" value="WH-like_DNA-bd_sf"/>
</dbReference>
<dbReference type="Pfam" id="PF00072">
    <property type="entry name" value="Response_reg"/>
    <property type="match status" value="1"/>
</dbReference>
<dbReference type="Gene3D" id="1.10.10.10">
    <property type="entry name" value="Winged helix-like DNA-binding domain superfamily/Winged helix DNA-binding domain"/>
    <property type="match status" value="1"/>
</dbReference>
<evidence type="ECO:0000313" key="11">
    <source>
        <dbReference type="Proteomes" id="UP000663802"/>
    </source>
</evidence>
<feature type="DNA-binding region" description="OmpR/PhoB-type" evidence="7">
    <location>
        <begin position="130"/>
        <end position="231"/>
    </location>
</feature>
<dbReference type="Pfam" id="PF00486">
    <property type="entry name" value="Trans_reg_C"/>
    <property type="match status" value="1"/>
</dbReference>
<evidence type="ECO:0000256" key="1">
    <source>
        <dbReference type="ARBA" id="ARBA00018672"/>
    </source>
</evidence>
<dbReference type="PANTHER" id="PTHR48111:SF73">
    <property type="entry name" value="ALKALINE PHOSPHATASE SYNTHESIS TRANSCRIPTIONAL REGULATORY PROTEIN PHOP"/>
    <property type="match status" value="1"/>
</dbReference>
<evidence type="ECO:0000256" key="5">
    <source>
        <dbReference type="ARBA" id="ARBA00024867"/>
    </source>
</evidence>
<feature type="domain" description="Response regulatory" evidence="8">
    <location>
        <begin position="6"/>
        <end position="119"/>
    </location>
</feature>
<evidence type="ECO:0000256" key="7">
    <source>
        <dbReference type="PROSITE-ProRule" id="PRU01091"/>
    </source>
</evidence>
<evidence type="ECO:0000259" key="9">
    <source>
        <dbReference type="PROSITE" id="PS51755"/>
    </source>
</evidence>
<dbReference type="PROSITE" id="PS51755">
    <property type="entry name" value="OMPR_PHOB"/>
    <property type="match status" value="1"/>
</dbReference>
<protein>
    <recommendedName>
        <fullName evidence="1">Stage 0 sporulation protein A homolog</fullName>
    </recommendedName>
</protein>
<feature type="domain" description="OmpR/PhoB-type" evidence="9">
    <location>
        <begin position="130"/>
        <end position="231"/>
    </location>
</feature>
<dbReference type="SUPFAM" id="SSF52172">
    <property type="entry name" value="CheY-like"/>
    <property type="match status" value="1"/>
</dbReference>
<proteinExistence type="predicted"/>
<keyword evidence="4" id="KW-0804">Transcription</keyword>
<dbReference type="InterPro" id="IPR016032">
    <property type="entry name" value="Sig_transdc_resp-reg_C-effctor"/>
</dbReference>
<gene>
    <name evidence="10" type="ORF">CSC2_08890</name>
</gene>
<feature type="modified residue" description="4-aspartylphosphate" evidence="6">
    <location>
        <position position="55"/>
    </location>
</feature>
<dbReference type="InterPro" id="IPR011006">
    <property type="entry name" value="CheY-like_superfamily"/>
</dbReference>
<dbReference type="Gene3D" id="6.10.250.690">
    <property type="match status" value="1"/>
</dbReference>
<comment type="caution">
    <text evidence="10">The sequence shown here is derived from an EMBL/GenBank/DDBJ whole genome shotgun (WGS) entry which is preliminary data.</text>
</comment>
<dbReference type="GO" id="GO:0003677">
    <property type="term" value="F:DNA binding"/>
    <property type="evidence" value="ECO:0007669"/>
    <property type="project" value="UniProtKB-KW"/>
</dbReference>
<evidence type="ECO:0000259" key="8">
    <source>
        <dbReference type="PROSITE" id="PS50110"/>
    </source>
</evidence>
<dbReference type="SUPFAM" id="SSF46894">
    <property type="entry name" value="C-terminal effector domain of the bipartite response regulators"/>
    <property type="match status" value="1"/>
</dbReference>
<reference evidence="10 11" key="1">
    <citation type="journal article" date="2021" name="Int. J. Syst. Evol. Microbiol.">
        <title>Clostridium zeae sp. nov., isolated from corn silage.</title>
        <authorList>
            <person name="Kobayashi H."/>
            <person name="Tanizawa Y."/>
            <person name="Yagura M."/>
            <person name="Sakamoto M."/>
            <person name="Ohkuma M."/>
            <person name="Tohno M."/>
        </authorList>
    </citation>
    <scope>NUCLEOTIDE SEQUENCE [LARGE SCALE GENOMIC DNA]</scope>
    <source>
        <strain evidence="10 11">CSC2</strain>
    </source>
</reference>
<dbReference type="Proteomes" id="UP000663802">
    <property type="component" value="Unassembled WGS sequence"/>
</dbReference>
<name>A0ABQ1E776_9CLOT</name>
<dbReference type="InterPro" id="IPR001789">
    <property type="entry name" value="Sig_transdc_resp-reg_receiver"/>
</dbReference>
<dbReference type="InterPro" id="IPR001867">
    <property type="entry name" value="OmpR/PhoB-type_DNA-bd"/>
</dbReference>
<dbReference type="PANTHER" id="PTHR48111">
    <property type="entry name" value="REGULATOR OF RPOS"/>
    <property type="match status" value="1"/>
</dbReference>
<evidence type="ECO:0000256" key="3">
    <source>
        <dbReference type="ARBA" id="ARBA00023125"/>
    </source>
</evidence>
<keyword evidence="3 7" id="KW-0238">DNA-binding</keyword>
<dbReference type="CDD" id="cd00383">
    <property type="entry name" value="trans_reg_C"/>
    <property type="match status" value="1"/>
</dbReference>
<organism evidence="10 11">
    <name type="scientific">Clostridium zeae</name>
    <dbReference type="NCBI Taxonomy" id="2759022"/>
    <lineage>
        <taxon>Bacteria</taxon>
        <taxon>Bacillati</taxon>
        <taxon>Bacillota</taxon>
        <taxon>Clostridia</taxon>
        <taxon>Eubacteriales</taxon>
        <taxon>Clostridiaceae</taxon>
        <taxon>Clostridium</taxon>
    </lineage>
</organism>
<dbReference type="PROSITE" id="PS50110">
    <property type="entry name" value="RESPONSE_REGULATORY"/>
    <property type="match status" value="1"/>
</dbReference>
<keyword evidence="11" id="KW-1185">Reference proteome</keyword>
<sequence length="237" mass="27090">MKNDFKILVVDDEQKIFDVVKAYLEKENYEVTTASNGEEALNIFKKDTFHLIILDLMLPNITGEDVCHKIRTLSSVPIIMLTAKADEDERIDGISIGADDYITKPFSVRELVVRVRALLRRSYKDTIPLADVLTFNNGDLEVDIKKILVKKQGKTVSLTTNEFKVLIVLLTNPGQVFSREQLVDKAFGIDYEGFDRTIDTYIKNIRQKIEDNPKDPKYITTIYGMGYKFTPNSNEVK</sequence>